<dbReference type="Proteomes" id="UP001301958">
    <property type="component" value="Unassembled WGS sequence"/>
</dbReference>
<proteinExistence type="predicted"/>
<reference evidence="3" key="1">
    <citation type="journal article" date="2023" name="Mol. Phylogenet. Evol.">
        <title>Genome-scale phylogeny and comparative genomics of the fungal order Sordariales.</title>
        <authorList>
            <person name="Hensen N."/>
            <person name="Bonometti L."/>
            <person name="Westerberg I."/>
            <person name="Brannstrom I.O."/>
            <person name="Guillou S."/>
            <person name="Cros-Aarteil S."/>
            <person name="Calhoun S."/>
            <person name="Haridas S."/>
            <person name="Kuo A."/>
            <person name="Mondo S."/>
            <person name="Pangilinan J."/>
            <person name="Riley R."/>
            <person name="LaButti K."/>
            <person name="Andreopoulos B."/>
            <person name="Lipzen A."/>
            <person name="Chen C."/>
            <person name="Yan M."/>
            <person name="Daum C."/>
            <person name="Ng V."/>
            <person name="Clum A."/>
            <person name="Steindorff A."/>
            <person name="Ohm R.A."/>
            <person name="Martin F."/>
            <person name="Silar P."/>
            <person name="Natvig D.O."/>
            <person name="Lalanne C."/>
            <person name="Gautier V."/>
            <person name="Ament-Velasquez S.L."/>
            <person name="Kruys A."/>
            <person name="Hutchinson M.I."/>
            <person name="Powell A.J."/>
            <person name="Barry K."/>
            <person name="Miller A.N."/>
            <person name="Grigoriev I.V."/>
            <person name="Debuchy R."/>
            <person name="Gladieux P."/>
            <person name="Hiltunen Thoren M."/>
            <person name="Johannesson H."/>
        </authorList>
    </citation>
    <scope>NUCLEOTIDE SEQUENCE</scope>
    <source>
        <strain evidence="3">CBS 990.96</strain>
    </source>
</reference>
<gene>
    <name evidence="3" type="ORF">QBC38DRAFT_548924</name>
</gene>
<keyword evidence="2" id="KW-0472">Membrane</keyword>
<name>A0AAN6YP57_9PEZI</name>
<evidence type="ECO:0000313" key="3">
    <source>
        <dbReference type="EMBL" id="KAK4222858.1"/>
    </source>
</evidence>
<keyword evidence="2" id="KW-0812">Transmembrane</keyword>
<evidence type="ECO:0000256" key="1">
    <source>
        <dbReference type="SAM" id="MobiDB-lite"/>
    </source>
</evidence>
<evidence type="ECO:0000313" key="4">
    <source>
        <dbReference type="Proteomes" id="UP001301958"/>
    </source>
</evidence>
<accession>A0AAN6YP57</accession>
<protein>
    <submittedName>
        <fullName evidence="3">Uncharacterized protein</fullName>
    </submittedName>
</protein>
<organism evidence="3 4">
    <name type="scientific">Podospora fimiseda</name>
    <dbReference type="NCBI Taxonomy" id="252190"/>
    <lineage>
        <taxon>Eukaryota</taxon>
        <taxon>Fungi</taxon>
        <taxon>Dikarya</taxon>
        <taxon>Ascomycota</taxon>
        <taxon>Pezizomycotina</taxon>
        <taxon>Sordariomycetes</taxon>
        <taxon>Sordariomycetidae</taxon>
        <taxon>Sordariales</taxon>
        <taxon>Podosporaceae</taxon>
        <taxon>Podospora</taxon>
    </lineage>
</organism>
<sequence length="448" mass="48674">MKKSRLHGKTALQQQEMRFRRHGIIAFALVGPRQFNISKLLNESDLHLCCATSMSTNLQRAGSARVGGLCVPSPQESAAPWAGMIMRLCATLCSINPPLIVSLTLATFEMEDGSPATHGPVDPLLGDQVLPTQSNADDAGDADARSPTTAEAKPASLVDIFVGNALTEEYLKDSLSSFLHNDSPNNIPLGDLADGPEQSLYVLNKTDKGLDLYGGCIAGGIFINNLWFPEPQIACCVYSQPHVNLIPEVVSRFKIEDTAVFESVGQGRICIFSPFKSLEKGCSRGTFTSKTICCIFKSFGMLRDPTLPRRGYLGNYTAPCLTPSSPLTIIQDTYPRCQCAESKQLELHNKLLAPLMAHNESNAEITKQQKDFIASLKKVMGHSGTKATADDGVVVKFHEFTQGIGTAVFSILLVAATILACLLVSFLYFSVTQPVCKVAKQLHYTRIR</sequence>
<keyword evidence="2" id="KW-1133">Transmembrane helix</keyword>
<dbReference type="AlphaFoldDB" id="A0AAN6YP57"/>
<comment type="caution">
    <text evidence="3">The sequence shown here is derived from an EMBL/GenBank/DDBJ whole genome shotgun (WGS) entry which is preliminary data.</text>
</comment>
<feature type="transmembrane region" description="Helical" evidence="2">
    <location>
        <begin position="406"/>
        <end position="429"/>
    </location>
</feature>
<keyword evidence="4" id="KW-1185">Reference proteome</keyword>
<dbReference type="EMBL" id="MU865451">
    <property type="protein sequence ID" value="KAK4222858.1"/>
    <property type="molecule type" value="Genomic_DNA"/>
</dbReference>
<feature type="region of interest" description="Disordered" evidence="1">
    <location>
        <begin position="129"/>
        <end position="150"/>
    </location>
</feature>
<evidence type="ECO:0000256" key="2">
    <source>
        <dbReference type="SAM" id="Phobius"/>
    </source>
</evidence>
<reference evidence="3" key="2">
    <citation type="submission" date="2023-05" db="EMBL/GenBank/DDBJ databases">
        <authorList>
            <consortium name="Lawrence Berkeley National Laboratory"/>
            <person name="Steindorff A."/>
            <person name="Hensen N."/>
            <person name="Bonometti L."/>
            <person name="Westerberg I."/>
            <person name="Brannstrom I.O."/>
            <person name="Guillou S."/>
            <person name="Cros-Aarteil S."/>
            <person name="Calhoun S."/>
            <person name="Haridas S."/>
            <person name="Kuo A."/>
            <person name="Mondo S."/>
            <person name="Pangilinan J."/>
            <person name="Riley R."/>
            <person name="Labutti K."/>
            <person name="Andreopoulos B."/>
            <person name="Lipzen A."/>
            <person name="Chen C."/>
            <person name="Yanf M."/>
            <person name="Daum C."/>
            <person name="Ng V."/>
            <person name="Clum A."/>
            <person name="Ohm R."/>
            <person name="Martin F."/>
            <person name="Silar P."/>
            <person name="Natvig D."/>
            <person name="Lalanne C."/>
            <person name="Gautier V."/>
            <person name="Ament-Velasquez S.L."/>
            <person name="Kruys A."/>
            <person name="Hutchinson M.I."/>
            <person name="Powell A.J."/>
            <person name="Barry K."/>
            <person name="Miller A.N."/>
            <person name="Grigoriev I.V."/>
            <person name="Debuchy R."/>
            <person name="Gladieux P."/>
            <person name="Thoren M.H."/>
            <person name="Johannesson H."/>
        </authorList>
    </citation>
    <scope>NUCLEOTIDE SEQUENCE</scope>
    <source>
        <strain evidence="3">CBS 990.96</strain>
    </source>
</reference>